<dbReference type="PROSITE" id="PS51257">
    <property type="entry name" value="PROKAR_LIPOPROTEIN"/>
    <property type="match status" value="1"/>
</dbReference>
<name>A0A4R7EUV9_9FLAO</name>
<keyword evidence="2" id="KW-1185">Reference proteome</keyword>
<accession>A0A4R7EUV9</accession>
<dbReference type="OrthoDB" id="1417969at2"/>
<reference evidence="1 2" key="1">
    <citation type="submission" date="2019-03" db="EMBL/GenBank/DDBJ databases">
        <title>Genomic Encyclopedia of Archaeal and Bacterial Type Strains, Phase II (KMG-II): from individual species to whole genera.</title>
        <authorList>
            <person name="Goeker M."/>
        </authorList>
    </citation>
    <scope>NUCLEOTIDE SEQUENCE [LARGE SCALE GENOMIC DNA]</scope>
    <source>
        <strain evidence="1 2">DSM 28213</strain>
    </source>
</reference>
<dbReference type="Proteomes" id="UP000295215">
    <property type="component" value="Unassembled WGS sequence"/>
</dbReference>
<sequence length="339" mass="37889">MKKIVAFACIGFSILLSSCNDGEMVYKDIDFSGVTSVSRCSNTGAEKVFYKLKQDEALILIVDADNLMRDESKQAVNVEIDGTNTSLEYRKYDDKVSNTSICNVPAPAFPNAVQQIPASPGASLTIRRDIAMVNNESEDPLGNNSVSLTYQYTFLLENINFQEGETNIKYDRMLFGTNNYASRSLAFKFINSDATLKEVNLCNNTLISLADKEAMLLSVLEGDLPNDATDTPKIIPLNEERKLIFRQYKRTGINLINVCENEGDIPGTSEGNINHLEELWTSTEGEVEIASRWTNPGEGLEPKLVHTVNLKNVVFTKQQYEQLTFKKTNIAFGEYKPEE</sequence>
<evidence type="ECO:0000313" key="1">
    <source>
        <dbReference type="EMBL" id="TDS56886.1"/>
    </source>
</evidence>
<gene>
    <name evidence="1" type="ORF">C8P70_11835</name>
</gene>
<dbReference type="RefSeq" id="WP_133712930.1">
    <property type="nucleotide sequence ID" value="NZ_SOAG01000018.1"/>
</dbReference>
<dbReference type="EMBL" id="SOAG01000018">
    <property type="protein sequence ID" value="TDS56886.1"/>
    <property type="molecule type" value="Genomic_DNA"/>
</dbReference>
<comment type="caution">
    <text evidence="1">The sequence shown here is derived from an EMBL/GenBank/DDBJ whole genome shotgun (WGS) entry which is preliminary data.</text>
</comment>
<proteinExistence type="predicted"/>
<evidence type="ECO:0000313" key="2">
    <source>
        <dbReference type="Proteomes" id="UP000295215"/>
    </source>
</evidence>
<protein>
    <submittedName>
        <fullName evidence="1">Uncharacterized protein</fullName>
    </submittedName>
</protein>
<dbReference type="AlphaFoldDB" id="A0A4R7EUV9"/>
<organism evidence="1 2">
    <name type="scientific">Myroides indicus</name>
    <dbReference type="NCBI Taxonomy" id="1323422"/>
    <lineage>
        <taxon>Bacteria</taxon>
        <taxon>Pseudomonadati</taxon>
        <taxon>Bacteroidota</taxon>
        <taxon>Flavobacteriia</taxon>
        <taxon>Flavobacteriales</taxon>
        <taxon>Flavobacteriaceae</taxon>
        <taxon>Myroides</taxon>
    </lineage>
</organism>